<evidence type="ECO:0000256" key="9">
    <source>
        <dbReference type="ARBA" id="ARBA00023306"/>
    </source>
</evidence>
<dbReference type="InterPro" id="IPR014163">
    <property type="entry name" value="Tol-Pal_TolQ"/>
</dbReference>
<feature type="domain" description="MotA/TolQ/ExbB proton channel" evidence="11">
    <location>
        <begin position="102"/>
        <end position="228"/>
    </location>
</feature>
<keyword evidence="6 10" id="KW-0812">Transmembrane</keyword>
<protein>
    <recommendedName>
        <fullName evidence="10">Tol-Pal system protein TolQ</fullName>
    </recommendedName>
</protein>
<keyword evidence="8 10" id="KW-0472">Membrane</keyword>
<reference evidence="12 13" key="1">
    <citation type="submission" date="2015-09" db="EMBL/GenBank/DDBJ databases">
        <title>Genome announcement of multiple Pseudomonas syringae strains.</title>
        <authorList>
            <person name="Thakur S."/>
            <person name="Wang P.W."/>
            <person name="Gong Y."/>
            <person name="Weir B.S."/>
            <person name="Guttman D.S."/>
        </authorList>
    </citation>
    <scope>NUCLEOTIDE SEQUENCE [LARGE SCALE GENOMIC DNA]</scope>
    <source>
        <strain evidence="12 13">ICMP3956</strain>
    </source>
</reference>
<evidence type="ECO:0000256" key="2">
    <source>
        <dbReference type="ARBA" id="ARBA00010442"/>
    </source>
</evidence>
<evidence type="ECO:0000256" key="7">
    <source>
        <dbReference type="ARBA" id="ARBA00022989"/>
    </source>
</evidence>
<comment type="function">
    <text evidence="10">Part of the Tol-Pal system, which plays a role in outer membrane invagination during cell division and is important for maintaining outer membrane integrity.</text>
</comment>
<keyword evidence="7 10" id="KW-1133">Transmembrane helix</keyword>
<dbReference type="GO" id="GO:0043213">
    <property type="term" value="P:bacteriocin transport"/>
    <property type="evidence" value="ECO:0007669"/>
    <property type="project" value="InterPro"/>
</dbReference>
<dbReference type="AlphaFoldDB" id="A0A0P9Y0F7"/>
<organism evidence="12 13">
    <name type="scientific">Pseudomonas syringae pv. primulae</name>
    <dbReference type="NCBI Taxonomy" id="251707"/>
    <lineage>
        <taxon>Bacteria</taxon>
        <taxon>Pseudomonadati</taxon>
        <taxon>Pseudomonadota</taxon>
        <taxon>Gammaproteobacteria</taxon>
        <taxon>Pseudomonadales</taxon>
        <taxon>Pseudomonadaceae</taxon>
        <taxon>Pseudomonas</taxon>
    </lineage>
</organism>
<proteinExistence type="inferred from homology"/>
<keyword evidence="4 10" id="KW-0997">Cell inner membrane</keyword>
<evidence type="ECO:0000256" key="3">
    <source>
        <dbReference type="ARBA" id="ARBA00022475"/>
    </source>
</evidence>
<comment type="subunit">
    <text evidence="10">The Tol-Pal system is composed of five core proteins: the inner membrane proteins TolA, TolQ and TolR, the periplasmic protein TolB and the outer membrane protein Pal. They form a network linking the inner and outer membranes and the peptidoglycan layer.</text>
</comment>
<evidence type="ECO:0000256" key="6">
    <source>
        <dbReference type="ARBA" id="ARBA00022692"/>
    </source>
</evidence>
<name>A0A0P9Y0F7_9PSED</name>
<comment type="caution">
    <text evidence="12">The sequence shown here is derived from an EMBL/GenBank/DDBJ whole genome shotgun (WGS) entry which is preliminary data.</text>
</comment>
<keyword evidence="3 10" id="KW-1003">Cell membrane</keyword>
<evidence type="ECO:0000256" key="1">
    <source>
        <dbReference type="ARBA" id="ARBA00004651"/>
    </source>
</evidence>
<dbReference type="InterPro" id="IPR002898">
    <property type="entry name" value="MotA_ExbB_proton_chnl"/>
</dbReference>
<feature type="transmembrane region" description="Helical" evidence="10">
    <location>
        <begin position="152"/>
        <end position="173"/>
    </location>
</feature>
<dbReference type="EMBL" id="LJRC01000176">
    <property type="protein sequence ID" value="KPY35007.1"/>
    <property type="molecule type" value="Genomic_DNA"/>
</dbReference>
<gene>
    <name evidence="10" type="primary">tolQ</name>
    <name evidence="12" type="ORF">ALO52_100151</name>
</gene>
<dbReference type="NCBIfam" id="TIGR02796">
    <property type="entry name" value="tolQ"/>
    <property type="match status" value="1"/>
</dbReference>
<dbReference type="Pfam" id="PF01618">
    <property type="entry name" value="MotA_ExbB"/>
    <property type="match status" value="1"/>
</dbReference>
<evidence type="ECO:0000256" key="5">
    <source>
        <dbReference type="ARBA" id="ARBA00022618"/>
    </source>
</evidence>
<feature type="transmembrane region" description="Helical" evidence="10">
    <location>
        <begin position="193"/>
        <end position="215"/>
    </location>
</feature>
<dbReference type="PATRIC" id="fig|251707.3.peg.4163"/>
<keyword evidence="5 10" id="KW-0132">Cell division</keyword>
<dbReference type="Proteomes" id="UP000050562">
    <property type="component" value="Unassembled WGS sequence"/>
</dbReference>
<sequence>MIDSRFIPRADRNRTALQDEERPMHATLEHMTLWSLISDASLLVKAVMLTLLLASLLSWYLIVQRSLALRHYERTLDHFQARFRSETDLAPLYAEQDQDDGVGQVFRAGYAEYVQLKQRPGAEPEAVLSGVERSLQVAISEQELQLEKGLQFLATVGSVSPYIGLFGTVWGIMNAFIGLSQVQQATLSTVAPGIAEALIATAIGLFAAIPAVIAYNRFAARGHTLAARYYSFGNELQVRLNRILQATPRTMAAAA</sequence>
<evidence type="ECO:0000256" key="8">
    <source>
        <dbReference type="ARBA" id="ARBA00023136"/>
    </source>
</evidence>
<evidence type="ECO:0000256" key="4">
    <source>
        <dbReference type="ARBA" id="ARBA00022519"/>
    </source>
</evidence>
<feature type="transmembrane region" description="Helical" evidence="10">
    <location>
        <begin position="42"/>
        <end position="62"/>
    </location>
</feature>
<accession>A0A0P9Y0F7</accession>
<keyword evidence="9 10" id="KW-0131">Cell cycle</keyword>
<dbReference type="PANTHER" id="PTHR30625:SF3">
    <property type="entry name" value="TOL-PAL SYSTEM PROTEIN TOLQ"/>
    <property type="match status" value="1"/>
</dbReference>
<comment type="subcellular location">
    <subcellularLocation>
        <location evidence="10">Cell inner membrane</location>
        <topology evidence="10">Multi-pass membrane protein</topology>
    </subcellularLocation>
    <subcellularLocation>
        <location evidence="1">Cell membrane</location>
        <topology evidence="1">Multi-pass membrane protein</topology>
    </subcellularLocation>
</comment>
<evidence type="ECO:0000313" key="13">
    <source>
        <dbReference type="Proteomes" id="UP000050562"/>
    </source>
</evidence>
<dbReference type="InterPro" id="IPR050790">
    <property type="entry name" value="ExbB/TolQ_transport"/>
</dbReference>
<evidence type="ECO:0000259" key="11">
    <source>
        <dbReference type="Pfam" id="PF01618"/>
    </source>
</evidence>
<dbReference type="PANTHER" id="PTHR30625">
    <property type="entry name" value="PROTEIN TOLQ"/>
    <property type="match status" value="1"/>
</dbReference>
<dbReference type="GO" id="GO:0005886">
    <property type="term" value="C:plasma membrane"/>
    <property type="evidence" value="ECO:0007669"/>
    <property type="project" value="UniProtKB-SubCell"/>
</dbReference>
<dbReference type="HAMAP" id="MF_02202">
    <property type="entry name" value="TolQ"/>
    <property type="match status" value="1"/>
</dbReference>
<comment type="similarity">
    <text evidence="2 10">Belongs to the ExbB/TolQ family.</text>
</comment>
<dbReference type="GO" id="GO:0051301">
    <property type="term" value="P:cell division"/>
    <property type="evidence" value="ECO:0007669"/>
    <property type="project" value="UniProtKB-UniRule"/>
</dbReference>
<evidence type="ECO:0000313" key="12">
    <source>
        <dbReference type="EMBL" id="KPY35007.1"/>
    </source>
</evidence>
<dbReference type="GO" id="GO:0017038">
    <property type="term" value="P:protein import"/>
    <property type="evidence" value="ECO:0007669"/>
    <property type="project" value="TreeGrafter"/>
</dbReference>
<evidence type="ECO:0000256" key="10">
    <source>
        <dbReference type="HAMAP-Rule" id="MF_02202"/>
    </source>
</evidence>